<feature type="region of interest" description="Disordered" evidence="4">
    <location>
        <begin position="134"/>
        <end position="188"/>
    </location>
</feature>
<evidence type="ECO:0000313" key="8">
    <source>
        <dbReference type="Proteomes" id="UP000822688"/>
    </source>
</evidence>
<feature type="region of interest" description="Disordered" evidence="4">
    <location>
        <begin position="494"/>
        <end position="553"/>
    </location>
</feature>
<proteinExistence type="predicted"/>
<keyword evidence="1" id="KW-0479">Metal-binding</keyword>
<feature type="domain" description="RING-CH-type" evidence="6">
    <location>
        <begin position="273"/>
        <end position="336"/>
    </location>
</feature>
<feature type="transmembrane region" description="Helical" evidence="5">
    <location>
        <begin position="424"/>
        <end position="444"/>
    </location>
</feature>
<keyword evidence="5" id="KW-1133">Transmembrane helix</keyword>
<feature type="transmembrane region" description="Helical" evidence="5">
    <location>
        <begin position="396"/>
        <end position="419"/>
    </location>
</feature>
<accession>A0A8T0GHK5</accession>
<feature type="transmembrane region" description="Helical" evidence="5">
    <location>
        <begin position="456"/>
        <end position="476"/>
    </location>
</feature>
<evidence type="ECO:0000259" key="6">
    <source>
        <dbReference type="PROSITE" id="PS51292"/>
    </source>
</evidence>
<dbReference type="PANTHER" id="PTHR46158">
    <property type="entry name" value="OS02G0165000 PROTEIN"/>
    <property type="match status" value="1"/>
</dbReference>
<dbReference type="PROSITE" id="PS51292">
    <property type="entry name" value="ZF_RING_CH"/>
    <property type="match status" value="1"/>
</dbReference>
<evidence type="ECO:0000256" key="4">
    <source>
        <dbReference type="SAM" id="MobiDB-lite"/>
    </source>
</evidence>
<evidence type="ECO:0000256" key="5">
    <source>
        <dbReference type="SAM" id="Phobius"/>
    </source>
</evidence>
<dbReference type="Pfam" id="PF12906">
    <property type="entry name" value="RINGv"/>
    <property type="match status" value="1"/>
</dbReference>
<dbReference type="Proteomes" id="UP000822688">
    <property type="component" value="Chromosome 11"/>
</dbReference>
<feature type="region of interest" description="Disordered" evidence="4">
    <location>
        <begin position="247"/>
        <end position="274"/>
    </location>
</feature>
<dbReference type="GO" id="GO:0008270">
    <property type="term" value="F:zinc ion binding"/>
    <property type="evidence" value="ECO:0007669"/>
    <property type="project" value="UniProtKB-KW"/>
</dbReference>
<evidence type="ECO:0000256" key="2">
    <source>
        <dbReference type="ARBA" id="ARBA00022771"/>
    </source>
</evidence>
<evidence type="ECO:0000313" key="7">
    <source>
        <dbReference type="EMBL" id="KAG0556642.1"/>
    </source>
</evidence>
<dbReference type="EMBL" id="CM026432">
    <property type="protein sequence ID" value="KAG0556642.1"/>
    <property type="molecule type" value="Genomic_DNA"/>
</dbReference>
<keyword evidence="2" id="KW-0863">Zinc-finger</keyword>
<evidence type="ECO:0000256" key="3">
    <source>
        <dbReference type="ARBA" id="ARBA00022833"/>
    </source>
</evidence>
<dbReference type="InterPro" id="IPR011016">
    <property type="entry name" value="Znf_RING-CH"/>
</dbReference>
<dbReference type="SUPFAM" id="SSF57850">
    <property type="entry name" value="RING/U-box"/>
    <property type="match status" value="1"/>
</dbReference>
<keyword evidence="8" id="KW-1185">Reference proteome</keyword>
<dbReference type="Gene3D" id="3.30.40.10">
    <property type="entry name" value="Zinc/RING finger domain, C3HC4 (zinc finger)"/>
    <property type="match status" value="1"/>
</dbReference>
<sequence>MFFFPVMMLSDCEAQNARGCVHKVSVLEMESQDEDVVRGVERKQMQVNGTEVASSSFEVGLDVDRRPNLSALQAATSEPEVVTRPTASSSHLPPLPATKPGKVSASHGQLPPHGPRLRSRASIEKNLNTVLTVAQRGSSESSQPGLPPPSSLWNKRTSSLPVRTNAHNPGSNPDSNKGHSPESGTYVHCEPGYQKVNIVRSFSTPVFVNKLESFRKDGSDRKGFILLRLASPRIHRVQPSLENESARAINHHTSPQFDAEKGKGDIEEEEEETISEEEAVCRICMDSLTEEFGETLKMECCCLGEMALAHKECAFKWFGIKGDRVCEVCGSVVNNIPVTVVRFPAQETTIHVQSTESQPVNRASVWKDILFMGVINMLAYFCFIEQLLVYKLGAKALAISIPFSVIIGFLSSVTTIALVRRRYIWLYAFIQFSLLCFFGVVFFFKTHLEPVLAIPLAAFLSFVIAMTSNALILEYIHWKQCSFSRLQSSTSSMSVDASSRQETSSELATSQGSRELDSSQTSREFDIESGSANSRSPNFRRQAASEGHFMHYS</sequence>
<keyword evidence="5" id="KW-0472">Membrane</keyword>
<protein>
    <recommendedName>
        <fullName evidence="6">RING-CH-type domain-containing protein</fullName>
    </recommendedName>
</protein>
<dbReference type="SMART" id="SM00744">
    <property type="entry name" value="RINGv"/>
    <property type="match status" value="1"/>
</dbReference>
<feature type="region of interest" description="Disordered" evidence="4">
    <location>
        <begin position="73"/>
        <end position="119"/>
    </location>
</feature>
<name>A0A8T0GHK5_CERPU</name>
<dbReference type="AlphaFoldDB" id="A0A8T0GHK5"/>
<organism evidence="7 8">
    <name type="scientific">Ceratodon purpureus</name>
    <name type="common">Fire moss</name>
    <name type="synonym">Dicranum purpureum</name>
    <dbReference type="NCBI Taxonomy" id="3225"/>
    <lineage>
        <taxon>Eukaryota</taxon>
        <taxon>Viridiplantae</taxon>
        <taxon>Streptophyta</taxon>
        <taxon>Embryophyta</taxon>
        <taxon>Bryophyta</taxon>
        <taxon>Bryophytina</taxon>
        <taxon>Bryopsida</taxon>
        <taxon>Dicranidae</taxon>
        <taxon>Pseudoditrichales</taxon>
        <taxon>Ditrichaceae</taxon>
        <taxon>Ceratodon</taxon>
    </lineage>
</organism>
<keyword evidence="5" id="KW-0812">Transmembrane</keyword>
<evidence type="ECO:0000256" key="1">
    <source>
        <dbReference type="ARBA" id="ARBA00022723"/>
    </source>
</evidence>
<comment type="caution">
    <text evidence="7">The sequence shown here is derived from an EMBL/GenBank/DDBJ whole genome shotgun (WGS) entry which is preliminary data.</text>
</comment>
<feature type="compositionally biased region" description="Polar residues" evidence="4">
    <location>
        <begin position="153"/>
        <end position="175"/>
    </location>
</feature>
<feature type="compositionally biased region" description="Polar residues" evidence="4">
    <location>
        <begin position="500"/>
        <end position="522"/>
    </location>
</feature>
<gene>
    <name evidence="7" type="ORF">KC19_11G069100</name>
</gene>
<keyword evidence="3" id="KW-0862">Zinc</keyword>
<reference evidence="7 8" key="1">
    <citation type="submission" date="2020-06" db="EMBL/GenBank/DDBJ databases">
        <title>WGS assembly of Ceratodon purpureus strain R40.</title>
        <authorList>
            <person name="Carey S.B."/>
            <person name="Jenkins J."/>
            <person name="Shu S."/>
            <person name="Lovell J.T."/>
            <person name="Sreedasyam A."/>
            <person name="Maumus F."/>
            <person name="Tiley G.P."/>
            <person name="Fernandez-Pozo N."/>
            <person name="Barry K."/>
            <person name="Chen C."/>
            <person name="Wang M."/>
            <person name="Lipzen A."/>
            <person name="Daum C."/>
            <person name="Saski C.A."/>
            <person name="Payton A.C."/>
            <person name="Mcbreen J.C."/>
            <person name="Conrad R.E."/>
            <person name="Kollar L.M."/>
            <person name="Olsson S."/>
            <person name="Huttunen S."/>
            <person name="Landis J.B."/>
            <person name="Wickett N.J."/>
            <person name="Johnson M.G."/>
            <person name="Rensing S.A."/>
            <person name="Grimwood J."/>
            <person name="Schmutz J."/>
            <person name="Mcdaniel S.F."/>
        </authorList>
    </citation>
    <scope>NUCLEOTIDE SEQUENCE [LARGE SCALE GENOMIC DNA]</scope>
    <source>
        <strain evidence="7 8">R40</strain>
    </source>
</reference>
<dbReference type="InterPro" id="IPR013083">
    <property type="entry name" value="Znf_RING/FYVE/PHD"/>
</dbReference>
<dbReference type="PANTHER" id="PTHR46158:SF1">
    <property type="entry name" value="RING_U-BOX SUPERFAMILY PROTEIN"/>
    <property type="match status" value="1"/>
</dbReference>
<feature type="compositionally biased region" description="Polar residues" evidence="4">
    <location>
        <begin position="530"/>
        <end position="539"/>
    </location>
</feature>
<dbReference type="CDD" id="cd16495">
    <property type="entry name" value="RING_CH-C4HC3_MARCH"/>
    <property type="match status" value="1"/>
</dbReference>